<dbReference type="Proteomes" id="UP000831701">
    <property type="component" value="Chromosome 6"/>
</dbReference>
<proteinExistence type="predicted"/>
<accession>A0ACB8WSZ9</accession>
<reference evidence="1" key="1">
    <citation type="submission" date="2022-04" db="EMBL/GenBank/DDBJ databases">
        <title>Jade perch genome.</title>
        <authorList>
            <person name="Chao B."/>
        </authorList>
    </citation>
    <scope>NUCLEOTIDE SEQUENCE</scope>
    <source>
        <strain evidence="1">CB-2022</strain>
    </source>
</reference>
<evidence type="ECO:0000313" key="2">
    <source>
        <dbReference type="Proteomes" id="UP000831701"/>
    </source>
</evidence>
<protein>
    <submittedName>
        <fullName evidence="1">Uncharacterized protein</fullName>
    </submittedName>
</protein>
<sequence>MAAFTAATAAASSAASAYSGSKAPPGPVPDPPGGQSRALRWRSGGLRSVHCQQDELVSYELPSSFDDLVKLTTRIDGRIQAHRQERRQAQRH</sequence>
<organism evidence="1 2">
    <name type="scientific">Scortum barcoo</name>
    <name type="common">barcoo grunter</name>
    <dbReference type="NCBI Taxonomy" id="214431"/>
    <lineage>
        <taxon>Eukaryota</taxon>
        <taxon>Metazoa</taxon>
        <taxon>Chordata</taxon>
        <taxon>Craniata</taxon>
        <taxon>Vertebrata</taxon>
        <taxon>Euteleostomi</taxon>
        <taxon>Actinopterygii</taxon>
        <taxon>Neopterygii</taxon>
        <taxon>Teleostei</taxon>
        <taxon>Neoteleostei</taxon>
        <taxon>Acanthomorphata</taxon>
        <taxon>Eupercaria</taxon>
        <taxon>Centrarchiformes</taxon>
        <taxon>Terapontoidei</taxon>
        <taxon>Terapontidae</taxon>
        <taxon>Scortum</taxon>
    </lineage>
</organism>
<name>A0ACB8WSZ9_9TELE</name>
<dbReference type="EMBL" id="CM041536">
    <property type="protein sequence ID" value="KAI3370846.1"/>
    <property type="molecule type" value="Genomic_DNA"/>
</dbReference>
<keyword evidence="2" id="KW-1185">Reference proteome</keyword>
<evidence type="ECO:0000313" key="1">
    <source>
        <dbReference type="EMBL" id="KAI3370846.1"/>
    </source>
</evidence>
<comment type="caution">
    <text evidence="1">The sequence shown here is derived from an EMBL/GenBank/DDBJ whole genome shotgun (WGS) entry which is preliminary data.</text>
</comment>
<gene>
    <name evidence="1" type="ORF">L3Q82_007131</name>
</gene>